<evidence type="ECO:0000256" key="7">
    <source>
        <dbReference type="SAM" id="SignalP"/>
    </source>
</evidence>
<keyword evidence="10" id="KW-1185">Reference proteome</keyword>
<evidence type="ECO:0000256" key="2">
    <source>
        <dbReference type="ARBA" id="ARBA00006285"/>
    </source>
</evidence>
<dbReference type="PROSITE" id="PS51820">
    <property type="entry name" value="PA14"/>
    <property type="match status" value="1"/>
</dbReference>
<dbReference type="Pfam" id="PF07691">
    <property type="entry name" value="PA14"/>
    <property type="match status" value="1"/>
</dbReference>
<dbReference type="InterPro" id="IPR029018">
    <property type="entry name" value="Hex-like_dom2"/>
</dbReference>
<dbReference type="InterPro" id="IPR059177">
    <property type="entry name" value="GH29D-like_dom"/>
</dbReference>
<dbReference type="Gene3D" id="3.30.379.10">
    <property type="entry name" value="Chitobiase/beta-hexosaminidase domain 2-like"/>
    <property type="match status" value="1"/>
</dbReference>
<dbReference type="GO" id="GO:0016020">
    <property type="term" value="C:membrane"/>
    <property type="evidence" value="ECO:0007669"/>
    <property type="project" value="TreeGrafter"/>
</dbReference>
<organism evidence="9 10">
    <name type="scientific">Hanamia caeni</name>
    <dbReference type="NCBI Taxonomy" id="2294116"/>
    <lineage>
        <taxon>Bacteria</taxon>
        <taxon>Pseudomonadati</taxon>
        <taxon>Bacteroidota</taxon>
        <taxon>Chitinophagia</taxon>
        <taxon>Chitinophagales</taxon>
        <taxon>Chitinophagaceae</taxon>
        <taxon>Hanamia</taxon>
    </lineage>
</organism>
<dbReference type="PANTHER" id="PTHR22600:SF57">
    <property type="entry name" value="BETA-N-ACETYLHEXOSAMINIDASE"/>
    <property type="match status" value="1"/>
</dbReference>
<evidence type="ECO:0000313" key="9">
    <source>
        <dbReference type="EMBL" id="RNI38083.1"/>
    </source>
</evidence>
<feature type="active site" description="Proton donor" evidence="6">
    <location>
        <position position="348"/>
    </location>
</feature>
<evidence type="ECO:0000256" key="4">
    <source>
        <dbReference type="ARBA" id="ARBA00022801"/>
    </source>
</evidence>
<dbReference type="SUPFAM" id="SSF55545">
    <property type="entry name" value="beta-N-acetylhexosaminidase-like domain"/>
    <property type="match status" value="1"/>
</dbReference>
<evidence type="ECO:0000256" key="5">
    <source>
        <dbReference type="ARBA" id="ARBA00023295"/>
    </source>
</evidence>
<dbReference type="Proteomes" id="UP000267223">
    <property type="component" value="Unassembled WGS sequence"/>
</dbReference>
<dbReference type="InterPro" id="IPR015882">
    <property type="entry name" value="HEX_bac_N"/>
</dbReference>
<dbReference type="InterPro" id="IPR011658">
    <property type="entry name" value="PA14_dom"/>
</dbReference>
<dbReference type="Gene3D" id="3.20.20.80">
    <property type="entry name" value="Glycosidases"/>
    <property type="match status" value="1"/>
</dbReference>
<protein>
    <recommendedName>
        <fullName evidence="3">beta-N-acetylhexosaminidase</fullName>
        <ecNumber evidence="3">3.2.1.52</ecNumber>
    </recommendedName>
</protein>
<dbReference type="GO" id="GO:0030203">
    <property type="term" value="P:glycosaminoglycan metabolic process"/>
    <property type="evidence" value="ECO:0007669"/>
    <property type="project" value="TreeGrafter"/>
</dbReference>
<feature type="domain" description="PA14" evidence="8">
    <location>
        <begin position="626"/>
        <end position="762"/>
    </location>
</feature>
<dbReference type="PANTHER" id="PTHR22600">
    <property type="entry name" value="BETA-HEXOSAMINIDASE"/>
    <property type="match status" value="1"/>
</dbReference>
<keyword evidence="4" id="KW-0378">Hydrolase</keyword>
<proteinExistence type="inferred from homology"/>
<comment type="similarity">
    <text evidence="2">Belongs to the glycosyl hydrolase 20 family.</text>
</comment>
<dbReference type="OrthoDB" id="726159at2"/>
<dbReference type="InterPro" id="IPR037524">
    <property type="entry name" value="PA14/GLEYA"/>
</dbReference>
<evidence type="ECO:0000256" key="6">
    <source>
        <dbReference type="PIRSR" id="PIRSR625705-1"/>
    </source>
</evidence>
<evidence type="ECO:0000259" key="8">
    <source>
        <dbReference type="PROSITE" id="PS51820"/>
    </source>
</evidence>
<feature type="signal peptide" evidence="7">
    <location>
        <begin position="1"/>
        <end position="22"/>
    </location>
</feature>
<comment type="catalytic activity">
    <reaction evidence="1">
        <text>Hydrolysis of terminal non-reducing N-acetyl-D-hexosamine residues in N-acetyl-beta-D-hexosaminides.</text>
        <dbReference type="EC" id="3.2.1.52"/>
    </reaction>
</comment>
<dbReference type="CDD" id="cd06563">
    <property type="entry name" value="GH20_chitobiase-like"/>
    <property type="match status" value="1"/>
</dbReference>
<dbReference type="GO" id="GO:0004563">
    <property type="term" value="F:beta-N-acetylhexosaminidase activity"/>
    <property type="evidence" value="ECO:0007669"/>
    <property type="project" value="UniProtKB-EC"/>
</dbReference>
<accession>A0A3M9NLQ4</accession>
<dbReference type="InterPro" id="IPR017853">
    <property type="entry name" value="GH"/>
</dbReference>
<name>A0A3M9NLQ4_9BACT</name>
<sequence>MFKLKSGLAAAFIFFICQLSVAGQTKVASERYPIIPYPQHLVPANGDFVIRKNTSIVIQNQGFRKDAIALKQIIKENAGFILRESNTANGNDIILKQDDSIKSSEGYHLLVTPSKVILSARTPAGLFWGIETIRQLLPVSDSIIKELKIPAVEIKDQPAFAWRGMHLDVSRHFFSVAYLKKFIDRMALYKLNKFHLHLTDDQGWRIQIKKYPQLTEKGAWRTFDSNDSACMKLAKENPDFDIDSSHIIHRDGQTLYGGFYTQEQMRDVIKYAAARNIEIIPELDMPGHMMAAIKIFPWLSCTGKPGQGKIFSVPLCPCKETTYQFAENVYKEIFALFPSKYVHIGGDEVDKTSWENSADCKVVMQKEGVKNVNELQSYFNKRMENFFRKNGKRMIAWDDVLEGGIDSNIIIMYWRGWVPKAPVEAANNGNKVIMAPGNPLYFDQFPDKSSLYNVYHFNPIPKGLTGAAVHNIIGIQACLWTERVPSEKRADYMTMPRMTAMAEVAWTDSSRNYTSFLERLKGHYCRWDKMHIHYRLPDLTGFTDNNVFIDSAVLNVEKPLPNLTIHYTTDGELPNLQSPVLPDSFTVYHSQTIKLAAYTDEGNRGDIYTLKYEKESYAPSVTLTGTLENGLKCVYYKGSFDSTKNMSSVPPSQTFYVKDIEVPSSVKAPSFGLQYRGYINVPEKDIYSFYLTSDDGSALYIDDKKVVDNDGLHSAIERSGEVALEKGLHKFSLDFIEGGGGYTLRLLYALKNAQPQNIPSEMFKVEKQ</sequence>
<dbReference type="SUPFAM" id="SSF51445">
    <property type="entry name" value="(Trans)glycosidases"/>
    <property type="match status" value="1"/>
</dbReference>
<dbReference type="PRINTS" id="PR00738">
    <property type="entry name" value="GLHYDRLASE20"/>
</dbReference>
<dbReference type="Gene3D" id="3.90.182.10">
    <property type="entry name" value="Toxin - Anthrax Protective Antigen,domain 1"/>
    <property type="match status" value="1"/>
</dbReference>
<dbReference type="Pfam" id="PF13290">
    <property type="entry name" value="CHB_HEX_C_1"/>
    <property type="match status" value="1"/>
</dbReference>
<dbReference type="InterPro" id="IPR015883">
    <property type="entry name" value="Glyco_hydro_20_cat"/>
</dbReference>
<dbReference type="InterPro" id="IPR025705">
    <property type="entry name" value="Beta_hexosaminidase_sua/sub"/>
</dbReference>
<dbReference type="SUPFAM" id="SSF56988">
    <property type="entry name" value="Anthrax protective antigen"/>
    <property type="match status" value="1"/>
</dbReference>
<dbReference type="SMART" id="SM00758">
    <property type="entry name" value="PA14"/>
    <property type="match status" value="1"/>
</dbReference>
<evidence type="ECO:0000313" key="10">
    <source>
        <dbReference type="Proteomes" id="UP000267223"/>
    </source>
</evidence>
<dbReference type="GO" id="GO:0005975">
    <property type="term" value="P:carbohydrate metabolic process"/>
    <property type="evidence" value="ECO:0007669"/>
    <property type="project" value="InterPro"/>
</dbReference>
<dbReference type="EMBL" id="RJJR01000004">
    <property type="protein sequence ID" value="RNI38083.1"/>
    <property type="molecule type" value="Genomic_DNA"/>
</dbReference>
<dbReference type="Pfam" id="PF00728">
    <property type="entry name" value="Glyco_hydro_20"/>
    <property type="match status" value="1"/>
</dbReference>
<dbReference type="EC" id="3.2.1.52" evidence="3"/>
<keyword evidence="5" id="KW-0326">Glycosidase</keyword>
<comment type="caution">
    <text evidence="9">The sequence shown here is derived from an EMBL/GenBank/DDBJ whole genome shotgun (WGS) entry which is preliminary data.</text>
</comment>
<dbReference type="Pfam" id="PF02838">
    <property type="entry name" value="Glyco_hydro_20b"/>
    <property type="match status" value="1"/>
</dbReference>
<evidence type="ECO:0000256" key="3">
    <source>
        <dbReference type="ARBA" id="ARBA00012663"/>
    </source>
</evidence>
<gene>
    <name evidence="9" type="ORF">EFY79_07375</name>
</gene>
<dbReference type="AlphaFoldDB" id="A0A3M9NLQ4"/>
<evidence type="ECO:0000256" key="1">
    <source>
        <dbReference type="ARBA" id="ARBA00001231"/>
    </source>
</evidence>
<reference evidence="9 10" key="1">
    <citation type="submission" date="2018-11" db="EMBL/GenBank/DDBJ databases">
        <title>Draft genome sequence of Ferruginibacter sp. BO-59.</title>
        <authorList>
            <person name="Im W.T."/>
        </authorList>
    </citation>
    <scope>NUCLEOTIDE SEQUENCE [LARGE SCALE GENOMIC DNA]</scope>
    <source>
        <strain evidence="9 10">BO-59</strain>
    </source>
</reference>
<keyword evidence="7" id="KW-0732">Signal</keyword>
<feature type="chain" id="PRO_5018045028" description="beta-N-acetylhexosaminidase" evidence="7">
    <location>
        <begin position="23"/>
        <end position="768"/>
    </location>
</feature>